<evidence type="ECO:0000256" key="6">
    <source>
        <dbReference type="ARBA" id="ARBA00045690"/>
    </source>
</evidence>
<comment type="similarity">
    <text evidence="3">Belongs to the glycosyltransferase 90 family.</text>
</comment>
<comment type="subcellular location">
    <subcellularLocation>
        <location evidence="1">Endoplasmic reticulum lumen</location>
    </subcellularLocation>
</comment>
<name>A0A5E4QHI0_9NEOP</name>
<evidence type="ECO:0000313" key="9">
    <source>
        <dbReference type="Proteomes" id="UP000324832"/>
    </source>
</evidence>
<organism evidence="8 9">
    <name type="scientific">Leptidea sinapis</name>
    <dbReference type="NCBI Taxonomy" id="189913"/>
    <lineage>
        <taxon>Eukaryota</taxon>
        <taxon>Metazoa</taxon>
        <taxon>Ecdysozoa</taxon>
        <taxon>Arthropoda</taxon>
        <taxon>Hexapoda</taxon>
        <taxon>Insecta</taxon>
        <taxon>Pterygota</taxon>
        <taxon>Neoptera</taxon>
        <taxon>Endopterygota</taxon>
        <taxon>Lepidoptera</taxon>
        <taxon>Glossata</taxon>
        <taxon>Ditrysia</taxon>
        <taxon>Papilionoidea</taxon>
        <taxon>Pieridae</taxon>
        <taxon>Dismorphiinae</taxon>
        <taxon>Leptidea</taxon>
    </lineage>
</organism>
<gene>
    <name evidence="8" type="ORF">LSINAPIS_LOCUS8523</name>
</gene>
<feature type="non-terminal residue" evidence="8">
    <location>
        <position position="233"/>
    </location>
</feature>
<dbReference type="PANTHER" id="PTHR12203:SF35">
    <property type="entry name" value="PROTEIN O-GLUCOSYLTRANSFERASE 1"/>
    <property type="match status" value="1"/>
</dbReference>
<dbReference type="SMART" id="SM00672">
    <property type="entry name" value="CAP10"/>
    <property type="match status" value="1"/>
</dbReference>
<keyword evidence="9" id="KW-1185">Reference proteome</keyword>
<evidence type="ECO:0000256" key="4">
    <source>
        <dbReference type="ARBA" id="ARBA00022676"/>
    </source>
</evidence>
<evidence type="ECO:0000256" key="3">
    <source>
        <dbReference type="ARBA" id="ARBA00010118"/>
    </source>
</evidence>
<dbReference type="AlphaFoldDB" id="A0A5E4QHI0"/>
<dbReference type="GO" id="GO:0005788">
    <property type="term" value="C:endoplasmic reticulum lumen"/>
    <property type="evidence" value="ECO:0007669"/>
    <property type="project" value="UniProtKB-SubCell"/>
</dbReference>
<dbReference type="GO" id="GO:0035251">
    <property type="term" value="F:UDP-glucosyltransferase activity"/>
    <property type="evidence" value="ECO:0007669"/>
    <property type="project" value="TreeGrafter"/>
</dbReference>
<keyword evidence="4" id="KW-0328">Glycosyltransferase</keyword>
<dbReference type="InterPro" id="IPR006598">
    <property type="entry name" value="CAP10"/>
</dbReference>
<reference evidence="8 9" key="1">
    <citation type="submission" date="2017-07" db="EMBL/GenBank/DDBJ databases">
        <authorList>
            <person name="Talla V."/>
            <person name="Backstrom N."/>
        </authorList>
    </citation>
    <scope>NUCLEOTIDE SEQUENCE [LARGE SCALE GENOMIC DNA]</scope>
</reference>
<comment type="pathway">
    <text evidence="2">Protein modification; protein glycosylation.</text>
</comment>
<evidence type="ECO:0000256" key="5">
    <source>
        <dbReference type="ARBA" id="ARBA00022679"/>
    </source>
</evidence>
<dbReference type="InterPro" id="IPR051091">
    <property type="entry name" value="O-Glucosyltr/Glycosyltrsf_90"/>
</dbReference>
<feature type="domain" description="Glycosyl transferase CAP10" evidence="7">
    <location>
        <begin position="54"/>
        <end position="233"/>
    </location>
</feature>
<dbReference type="GO" id="GO:0045747">
    <property type="term" value="P:positive regulation of Notch signaling pathway"/>
    <property type="evidence" value="ECO:0007669"/>
    <property type="project" value="TreeGrafter"/>
</dbReference>
<dbReference type="GO" id="GO:0035252">
    <property type="term" value="F:UDP-xylosyltransferase activity"/>
    <property type="evidence" value="ECO:0007669"/>
    <property type="project" value="TreeGrafter"/>
</dbReference>
<comment type="function">
    <text evidence="6">Protein O-glucosyltransferase. Catalyzes the reaction that attaches glucose through an O-glycosidic linkage to a conserved serine residue found in the consensus sequence C-X-S-X-[PA]-C in epidermal growth factor-like repeats. Regulates Notch signaling by glucosylating Notch in the ER, glucosylation is required for the correct folding and cleavage of Notch.</text>
</comment>
<evidence type="ECO:0000313" key="8">
    <source>
        <dbReference type="EMBL" id="VVC97180.1"/>
    </source>
</evidence>
<protein>
    <recommendedName>
        <fullName evidence="7">Glycosyl transferase CAP10 domain-containing protein</fullName>
    </recommendedName>
</protein>
<dbReference type="Pfam" id="PF05686">
    <property type="entry name" value="Glyco_transf_90"/>
    <property type="match status" value="2"/>
</dbReference>
<evidence type="ECO:0000256" key="2">
    <source>
        <dbReference type="ARBA" id="ARBA00004922"/>
    </source>
</evidence>
<dbReference type="Proteomes" id="UP000324832">
    <property type="component" value="Unassembled WGS sequence"/>
</dbReference>
<dbReference type="EMBL" id="FZQP02003046">
    <property type="protein sequence ID" value="VVC97180.1"/>
    <property type="molecule type" value="Genomic_DNA"/>
</dbReference>
<dbReference type="PANTHER" id="PTHR12203">
    <property type="entry name" value="KDEL LYS-ASP-GLU-LEU CONTAINING - RELATED"/>
    <property type="match status" value="1"/>
</dbReference>
<keyword evidence="5" id="KW-0808">Transferase</keyword>
<accession>A0A5E4QHI0</accession>
<proteinExistence type="inferred from homology"/>
<evidence type="ECO:0000259" key="7">
    <source>
        <dbReference type="SMART" id="SM00672"/>
    </source>
</evidence>
<dbReference type="GO" id="GO:0006493">
    <property type="term" value="P:protein O-linked glycosylation"/>
    <property type="evidence" value="ECO:0007669"/>
    <property type="project" value="TreeGrafter"/>
</dbReference>
<evidence type="ECO:0000256" key="1">
    <source>
        <dbReference type="ARBA" id="ARBA00004319"/>
    </source>
</evidence>
<sequence length="233" mass="27240">MMISTNVLVNLPVPKQNTISTIKIIKEKLYREVECHFPARCSGVEHYLKLLAPKLPNMELSINTRDWPQVNPAWGHDAMPVFSFSKTKEYIDIMYPAWSFWEGGPAISLYPTGIGRWDQHRLSITAAANKGVAASFRFKHLFLCKSLVFHVGDEWIEFFYPSLKPWVHYVPINPKATEKEIANSINYFKENNELAKEIAERGYNHIWDNLTDNDVLCYWRRLLKNYAKLLRYE</sequence>